<dbReference type="EMBL" id="AOME01000069">
    <property type="protein sequence ID" value="EMA50995.1"/>
    <property type="molecule type" value="Genomic_DNA"/>
</dbReference>
<feature type="transmembrane region" description="Helical" evidence="1">
    <location>
        <begin position="62"/>
        <end position="85"/>
    </location>
</feature>
<evidence type="ECO:0000313" key="2">
    <source>
        <dbReference type="EMBL" id="EMA50995.1"/>
    </source>
</evidence>
<keyword evidence="3" id="KW-1185">Reference proteome</keyword>
<dbReference type="RefSeq" id="WP_005043819.1">
    <property type="nucleotide sequence ID" value="NZ_AOME01000069.1"/>
</dbReference>
<name>M0N2U6_9EURY</name>
<evidence type="ECO:0000256" key="1">
    <source>
        <dbReference type="SAM" id="Phobius"/>
    </source>
</evidence>
<keyword evidence="1" id="KW-0812">Transmembrane</keyword>
<reference evidence="2 3" key="1">
    <citation type="journal article" date="2014" name="PLoS Genet.">
        <title>Phylogenetically driven sequencing of extremely halophilic archaea reveals strategies for static and dynamic osmo-response.</title>
        <authorList>
            <person name="Becker E.A."/>
            <person name="Seitzer P.M."/>
            <person name="Tritt A."/>
            <person name="Larsen D."/>
            <person name="Krusor M."/>
            <person name="Yao A.I."/>
            <person name="Wu D."/>
            <person name="Madern D."/>
            <person name="Eisen J.A."/>
            <person name="Darling A.E."/>
            <person name="Facciotti M.T."/>
        </authorList>
    </citation>
    <scope>NUCLEOTIDE SEQUENCE [LARGE SCALE GENOMIC DNA]</scope>
    <source>
        <strain evidence="2 3">DSM 8989</strain>
    </source>
</reference>
<evidence type="ECO:0000313" key="3">
    <source>
        <dbReference type="Proteomes" id="UP000011625"/>
    </source>
</evidence>
<sequence>MERLPVAGGHLVITDESIHIDKSFRKAVKRCYQQSKIITGAWIVAVVIGGLGVIFNDPIIRPGIVLGAVGLALWFGIGFVINNVFRPHITTEKTIPRESVEMVVYQKSGRIRRPTLAIAYEKGGERKARNVSLSAPWLADEEPLKRILPVFRDAGIEINSATEMDGS</sequence>
<proteinExistence type="predicted"/>
<dbReference type="AlphaFoldDB" id="M0N2U6"/>
<keyword evidence="1" id="KW-0472">Membrane</keyword>
<accession>M0N2U6</accession>
<dbReference type="STRING" id="1227456.C450_12700"/>
<protein>
    <submittedName>
        <fullName evidence="2">Uncharacterized protein</fullName>
    </submittedName>
</protein>
<comment type="caution">
    <text evidence="2">The sequence shown here is derived from an EMBL/GenBank/DDBJ whole genome shotgun (WGS) entry which is preliminary data.</text>
</comment>
<keyword evidence="1" id="KW-1133">Transmembrane helix</keyword>
<organism evidence="2 3">
    <name type="scientific">Halococcus salifodinae DSM 8989</name>
    <dbReference type="NCBI Taxonomy" id="1227456"/>
    <lineage>
        <taxon>Archaea</taxon>
        <taxon>Methanobacteriati</taxon>
        <taxon>Methanobacteriota</taxon>
        <taxon>Stenosarchaea group</taxon>
        <taxon>Halobacteria</taxon>
        <taxon>Halobacteriales</taxon>
        <taxon>Halococcaceae</taxon>
        <taxon>Halococcus</taxon>
    </lineage>
</organism>
<gene>
    <name evidence="2" type="ORF">C450_12700</name>
</gene>
<dbReference type="OrthoDB" id="384055at2157"/>
<feature type="transmembrane region" description="Helical" evidence="1">
    <location>
        <begin position="37"/>
        <end position="56"/>
    </location>
</feature>
<dbReference type="Proteomes" id="UP000011625">
    <property type="component" value="Unassembled WGS sequence"/>
</dbReference>